<dbReference type="InterPro" id="IPR000067">
    <property type="entry name" value="FlgMring_FliF"/>
</dbReference>
<dbReference type="PIRSF" id="PIRSF004862">
    <property type="entry name" value="FliF"/>
    <property type="match status" value="1"/>
</dbReference>
<evidence type="ECO:0000256" key="9">
    <source>
        <dbReference type="ARBA" id="ARBA00023136"/>
    </source>
</evidence>
<feature type="domain" description="Flagellar M-ring N-terminal" evidence="14">
    <location>
        <begin position="58"/>
        <end position="231"/>
    </location>
</feature>
<name>A0A520MG35_9GAMM</name>
<protein>
    <recommendedName>
        <fullName evidence="5 12">Flagellar M-ring protein</fullName>
    </recommendedName>
</protein>
<accession>A0A520MG35</accession>
<sequence length="556" mass="59574">MVAKQAGQMAQQANEGRPDAVIRKVISQPAVKRAMPAIIALMTVVLFALLYSWSQVSPYRTVYPGLSEADRQTAFEALSSADFKAKIDIQTGELKVPSSRYHEARIYLASRGLPKSTVAGSIGSMSEEAAMTTSQFMEQVRYISAIEIELAASVAKISTIESARVHLASPKQSVFVRNREAAKASVVVSPFPGRVVSESQVQAIIHLIASSVPYLATENVSVVDQRGQLLTASEGSSSLLMSTEQMAHKQSMEDTYRNRIDAFLSPVVGIGNVRSEVDVQMDFTEIESTYEEYDGNDNGPHARSETLSLEQKGNSRASGIPGAASNVASVENADEGAPLSDNTVSSKTTRNYEMDRAIRHVKRQGGTVKRISVAVVINPPAVELSDGDVQEDSGNNAGFSDVEIERFSNLVKSLIGFDANRGDVVTIVSTRFEPPVVIEPISEPWYENSQITSLIKTSSIAIAFVALLFLVVKPAIGVYSSAATGNAAITAAEARNSYGIPPTQAYGEGTPNQPTGIGESATSVNTYDSKVNAVRSLVAEDSGRVANVLKKMIRNG</sequence>
<dbReference type="PANTHER" id="PTHR30046">
    <property type="entry name" value="FLAGELLAR M-RING PROTEIN"/>
    <property type="match status" value="1"/>
</dbReference>
<keyword evidence="10 12" id="KW-0975">Bacterial flagellum</keyword>
<dbReference type="PANTHER" id="PTHR30046:SF0">
    <property type="entry name" value="FLAGELLAR M-RING PROTEIN"/>
    <property type="match status" value="1"/>
</dbReference>
<dbReference type="InterPro" id="IPR043427">
    <property type="entry name" value="YscJ/FliF"/>
</dbReference>
<evidence type="ECO:0000313" key="17">
    <source>
        <dbReference type="Proteomes" id="UP000315889"/>
    </source>
</evidence>
<evidence type="ECO:0000256" key="3">
    <source>
        <dbReference type="ARBA" id="ARBA00004651"/>
    </source>
</evidence>
<feature type="transmembrane region" description="Helical" evidence="13">
    <location>
        <begin position="34"/>
        <end position="53"/>
    </location>
</feature>
<dbReference type="GO" id="GO:0009431">
    <property type="term" value="C:bacterial-type flagellum basal body, MS ring"/>
    <property type="evidence" value="ECO:0007669"/>
    <property type="project" value="InterPro"/>
</dbReference>
<evidence type="ECO:0000256" key="2">
    <source>
        <dbReference type="ARBA" id="ARBA00004117"/>
    </source>
</evidence>
<dbReference type="InterPro" id="IPR045851">
    <property type="entry name" value="AMP-bd_C_sf"/>
</dbReference>
<evidence type="ECO:0000256" key="10">
    <source>
        <dbReference type="ARBA" id="ARBA00023143"/>
    </source>
</evidence>
<dbReference type="GO" id="GO:0005886">
    <property type="term" value="C:plasma membrane"/>
    <property type="evidence" value="ECO:0007669"/>
    <property type="project" value="UniProtKB-SubCell"/>
</dbReference>
<keyword evidence="7 13" id="KW-0812">Transmembrane</keyword>
<evidence type="ECO:0000256" key="5">
    <source>
        <dbReference type="ARBA" id="ARBA00017949"/>
    </source>
</evidence>
<evidence type="ECO:0000256" key="6">
    <source>
        <dbReference type="ARBA" id="ARBA00022475"/>
    </source>
</evidence>
<dbReference type="Pfam" id="PF01514">
    <property type="entry name" value="YscJ_FliF"/>
    <property type="match status" value="1"/>
</dbReference>
<dbReference type="Gene3D" id="3.30.300.30">
    <property type="match status" value="1"/>
</dbReference>
<evidence type="ECO:0000256" key="8">
    <source>
        <dbReference type="ARBA" id="ARBA00022989"/>
    </source>
</evidence>
<evidence type="ECO:0000256" key="1">
    <source>
        <dbReference type="ARBA" id="ARBA00003820"/>
    </source>
</evidence>
<dbReference type="Pfam" id="PF08345">
    <property type="entry name" value="YscJ_FliF_C"/>
    <property type="match status" value="1"/>
</dbReference>
<dbReference type="GO" id="GO:0003774">
    <property type="term" value="F:cytoskeletal motor activity"/>
    <property type="evidence" value="ECO:0007669"/>
    <property type="project" value="InterPro"/>
</dbReference>
<dbReference type="Proteomes" id="UP000315889">
    <property type="component" value="Unassembled WGS sequence"/>
</dbReference>
<comment type="subcellular location">
    <subcellularLocation>
        <location evidence="2 12">Bacterial flagellum basal body</location>
    </subcellularLocation>
    <subcellularLocation>
        <location evidence="3">Cell membrane</location>
        <topology evidence="3">Multi-pass membrane protein</topology>
    </subcellularLocation>
</comment>
<comment type="similarity">
    <text evidence="4 12">Belongs to the FliF family.</text>
</comment>
<feature type="transmembrane region" description="Helical" evidence="13">
    <location>
        <begin position="454"/>
        <end position="472"/>
    </location>
</feature>
<dbReference type="GO" id="GO:0071973">
    <property type="term" value="P:bacterial-type flagellum-dependent cell motility"/>
    <property type="evidence" value="ECO:0007669"/>
    <property type="project" value="InterPro"/>
</dbReference>
<comment type="caution">
    <text evidence="16">The sequence shown here is derived from an EMBL/GenBank/DDBJ whole genome shotgun (WGS) entry which is preliminary data.</text>
</comment>
<comment type="function">
    <text evidence="1 12">The M ring may be actively involved in energy transduction.</text>
</comment>
<dbReference type="EMBL" id="SHBP01000006">
    <property type="protein sequence ID" value="RZO20141.1"/>
    <property type="molecule type" value="Genomic_DNA"/>
</dbReference>
<evidence type="ECO:0000256" key="7">
    <source>
        <dbReference type="ARBA" id="ARBA00022692"/>
    </source>
</evidence>
<evidence type="ECO:0000256" key="4">
    <source>
        <dbReference type="ARBA" id="ARBA00007971"/>
    </source>
</evidence>
<feature type="domain" description="Flagellar M-ring C-terminal" evidence="15">
    <location>
        <begin position="264"/>
        <end position="432"/>
    </location>
</feature>
<evidence type="ECO:0000259" key="14">
    <source>
        <dbReference type="Pfam" id="PF01514"/>
    </source>
</evidence>
<reference evidence="16 17" key="1">
    <citation type="submission" date="2019-02" db="EMBL/GenBank/DDBJ databases">
        <title>Prokaryotic population dynamics and viral predation in marine succession experiment using metagenomics: the confinement effect.</title>
        <authorList>
            <person name="Haro-Moreno J.M."/>
            <person name="Rodriguez-Valera F."/>
            <person name="Lopez-Perez M."/>
        </authorList>
    </citation>
    <scope>NUCLEOTIDE SEQUENCE [LARGE SCALE GENOMIC DNA]</scope>
    <source>
        <strain evidence="16">MED-G170</strain>
    </source>
</reference>
<dbReference type="InterPro" id="IPR013556">
    <property type="entry name" value="Flag_M-ring_C"/>
</dbReference>
<organism evidence="16 17">
    <name type="scientific">SAR92 clade bacterium</name>
    <dbReference type="NCBI Taxonomy" id="2315479"/>
    <lineage>
        <taxon>Bacteria</taxon>
        <taxon>Pseudomonadati</taxon>
        <taxon>Pseudomonadota</taxon>
        <taxon>Gammaproteobacteria</taxon>
        <taxon>Cellvibrionales</taxon>
        <taxon>Porticoccaceae</taxon>
        <taxon>SAR92 clade</taxon>
    </lineage>
</organism>
<keyword evidence="8 13" id="KW-1133">Transmembrane helix</keyword>
<evidence type="ECO:0000256" key="13">
    <source>
        <dbReference type="SAM" id="Phobius"/>
    </source>
</evidence>
<evidence type="ECO:0000259" key="15">
    <source>
        <dbReference type="Pfam" id="PF08345"/>
    </source>
</evidence>
<keyword evidence="16" id="KW-0966">Cell projection</keyword>
<keyword evidence="6" id="KW-1003">Cell membrane</keyword>
<evidence type="ECO:0000256" key="12">
    <source>
        <dbReference type="PIRNR" id="PIRNR004862"/>
    </source>
</evidence>
<evidence type="ECO:0000313" key="16">
    <source>
        <dbReference type="EMBL" id="RZO20141.1"/>
    </source>
</evidence>
<keyword evidence="16" id="KW-0282">Flagellum</keyword>
<dbReference type="PRINTS" id="PR01009">
    <property type="entry name" value="FLGMRINGFLIF"/>
</dbReference>
<evidence type="ECO:0000256" key="11">
    <source>
        <dbReference type="ARBA" id="ARBA00025936"/>
    </source>
</evidence>
<keyword evidence="9 13" id="KW-0472">Membrane</keyword>
<dbReference type="NCBIfam" id="TIGR00206">
    <property type="entry name" value="fliF"/>
    <property type="match status" value="1"/>
</dbReference>
<dbReference type="AlphaFoldDB" id="A0A520MG35"/>
<gene>
    <name evidence="16" type="primary">fliF</name>
    <name evidence="16" type="ORF">EVB03_05540</name>
</gene>
<comment type="subunit">
    <text evidence="11">The basal body constitutes a major portion of the flagellar organelle and consists of four rings (L,P,S, and M) mounted on a central rod. The M ring is integral to the inner membrane of the cell and may be connected to the flagellar rod via the S ring. The S (supramembrane ring) lies just distal to the M ring. The L and P rings lie in the outer membrane and the periplasmic space, respectively.</text>
</comment>
<keyword evidence="16" id="KW-0969">Cilium</keyword>
<proteinExistence type="inferred from homology"/>
<dbReference type="InterPro" id="IPR006182">
    <property type="entry name" value="FliF_N_dom"/>
</dbReference>